<organism evidence="8 9">
    <name type="scientific">Porphyra umbilicalis</name>
    <name type="common">Purple laver</name>
    <name type="synonym">Red alga</name>
    <dbReference type="NCBI Taxonomy" id="2786"/>
    <lineage>
        <taxon>Eukaryota</taxon>
        <taxon>Rhodophyta</taxon>
        <taxon>Bangiophyceae</taxon>
        <taxon>Bangiales</taxon>
        <taxon>Bangiaceae</taxon>
        <taxon>Porphyra</taxon>
    </lineage>
</organism>
<dbReference type="Gene3D" id="3.10.50.40">
    <property type="match status" value="1"/>
</dbReference>
<dbReference type="InterPro" id="IPR006311">
    <property type="entry name" value="TAT_signal"/>
</dbReference>
<dbReference type="EC" id="5.2.1.8" evidence="2 5"/>
<dbReference type="OrthoDB" id="77911at2759"/>
<dbReference type="Pfam" id="PF00254">
    <property type="entry name" value="FKBP_C"/>
    <property type="match status" value="1"/>
</dbReference>
<reference evidence="8 9" key="1">
    <citation type="submission" date="2017-03" db="EMBL/GenBank/DDBJ databases">
        <title>WGS assembly of Porphyra umbilicalis.</title>
        <authorList>
            <person name="Brawley S.H."/>
            <person name="Blouin N.A."/>
            <person name="Ficko-Blean E."/>
            <person name="Wheeler G.L."/>
            <person name="Lohr M."/>
            <person name="Goodson H.V."/>
            <person name="Jenkins J.W."/>
            <person name="Blaby-Haas C.E."/>
            <person name="Helliwell K.E."/>
            <person name="Chan C."/>
            <person name="Marriage T."/>
            <person name="Bhattacharya D."/>
            <person name="Klein A.S."/>
            <person name="Badis Y."/>
            <person name="Brodie J."/>
            <person name="Cao Y."/>
            <person name="Collen J."/>
            <person name="Dittami S.M."/>
            <person name="Gachon C.M."/>
            <person name="Green B.R."/>
            <person name="Karpowicz S."/>
            <person name="Kim J.W."/>
            <person name="Kudahl U."/>
            <person name="Lin S."/>
            <person name="Michel G."/>
            <person name="Mittag M."/>
            <person name="Olson B.J."/>
            <person name="Pangilinan J."/>
            <person name="Peng Y."/>
            <person name="Qiu H."/>
            <person name="Shu S."/>
            <person name="Singer J.T."/>
            <person name="Smith A.G."/>
            <person name="Sprecher B.N."/>
            <person name="Wagner V."/>
            <person name="Wang W."/>
            <person name="Wang Z.-Y."/>
            <person name="Yan J."/>
            <person name="Yarish C."/>
            <person name="Zoeuner-Riek S."/>
            <person name="Zhuang Y."/>
            <person name="Zou Y."/>
            <person name="Lindquist E.A."/>
            <person name="Grimwood J."/>
            <person name="Barry K."/>
            <person name="Rokhsar D.S."/>
            <person name="Schmutz J."/>
            <person name="Stiller J.W."/>
            <person name="Grossman A.R."/>
            <person name="Prochnik S.E."/>
        </authorList>
    </citation>
    <scope>NUCLEOTIDE SEQUENCE [LARGE SCALE GENOMIC DNA]</scope>
    <source>
        <strain evidence="8">4086291</strain>
    </source>
</reference>
<dbReference type="InterPro" id="IPR001179">
    <property type="entry name" value="PPIase_FKBP_dom"/>
</dbReference>
<dbReference type="PROSITE" id="PS51318">
    <property type="entry name" value="TAT"/>
    <property type="match status" value="1"/>
</dbReference>
<dbReference type="SUPFAM" id="SSF54534">
    <property type="entry name" value="FKBP-like"/>
    <property type="match status" value="1"/>
</dbReference>
<comment type="catalytic activity">
    <reaction evidence="1 5">
        <text>[protein]-peptidylproline (omega=180) = [protein]-peptidylproline (omega=0)</text>
        <dbReference type="Rhea" id="RHEA:16237"/>
        <dbReference type="Rhea" id="RHEA-COMP:10747"/>
        <dbReference type="Rhea" id="RHEA-COMP:10748"/>
        <dbReference type="ChEBI" id="CHEBI:83833"/>
        <dbReference type="ChEBI" id="CHEBI:83834"/>
        <dbReference type="EC" id="5.2.1.8"/>
    </reaction>
</comment>
<evidence type="ECO:0000256" key="6">
    <source>
        <dbReference type="SAM" id="MobiDB-lite"/>
    </source>
</evidence>
<evidence type="ECO:0000256" key="4">
    <source>
        <dbReference type="ARBA" id="ARBA00023235"/>
    </source>
</evidence>
<dbReference type="PANTHER" id="PTHR43811">
    <property type="entry name" value="FKBP-TYPE PEPTIDYL-PROLYL CIS-TRANS ISOMERASE FKPA"/>
    <property type="match status" value="1"/>
</dbReference>
<keyword evidence="3 5" id="KW-0697">Rotamase</keyword>
<feature type="domain" description="PPIase FKBP-type" evidence="7">
    <location>
        <begin position="95"/>
        <end position="187"/>
    </location>
</feature>
<proteinExistence type="predicted"/>
<protein>
    <recommendedName>
        <fullName evidence="2 5">peptidylprolyl isomerase</fullName>
        <ecNumber evidence="2 5">5.2.1.8</ecNumber>
    </recommendedName>
</protein>
<dbReference type="InterPro" id="IPR019546">
    <property type="entry name" value="TAT_signal_bac_arc"/>
</dbReference>
<dbReference type="AlphaFoldDB" id="A0A1X6P021"/>
<keyword evidence="9" id="KW-1185">Reference proteome</keyword>
<dbReference type="NCBIfam" id="TIGR01409">
    <property type="entry name" value="TAT_signal_seq"/>
    <property type="match status" value="1"/>
</dbReference>
<dbReference type="GO" id="GO:0003755">
    <property type="term" value="F:peptidyl-prolyl cis-trans isomerase activity"/>
    <property type="evidence" value="ECO:0007669"/>
    <property type="project" value="UniProtKB-KW"/>
</dbReference>
<accession>A0A1X6P021</accession>
<dbReference type="PANTHER" id="PTHR43811:SF19">
    <property type="entry name" value="39 KDA FK506-BINDING NUCLEAR PROTEIN"/>
    <property type="match status" value="1"/>
</dbReference>
<evidence type="ECO:0000313" key="8">
    <source>
        <dbReference type="EMBL" id="OSX74125.1"/>
    </source>
</evidence>
<dbReference type="EMBL" id="KV918961">
    <property type="protein sequence ID" value="OSX74125.1"/>
    <property type="molecule type" value="Genomic_DNA"/>
</dbReference>
<dbReference type="InterPro" id="IPR046357">
    <property type="entry name" value="PPIase_dom_sf"/>
</dbReference>
<evidence type="ECO:0000256" key="1">
    <source>
        <dbReference type="ARBA" id="ARBA00000971"/>
    </source>
</evidence>
<name>A0A1X6P021_PORUM</name>
<evidence type="ECO:0000259" key="7">
    <source>
        <dbReference type="PROSITE" id="PS50059"/>
    </source>
</evidence>
<evidence type="ECO:0000256" key="3">
    <source>
        <dbReference type="ARBA" id="ARBA00023110"/>
    </source>
</evidence>
<evidence type="ECO:0000256" key="5">
    <source>
        <dbReference type="PROSITE-ProRule" id="PRU00277"/>
    </source>
</evidence>
<keyword evidence="4 5" id="KW-0413">Isomerase</keyword>
<dbReference type="Proteomes" id="UP000218209">
    <property type="component" value="Unassembled WGS sequence"/>
</dbReference>
<feature type="region of interest" description="Disordered" evidence="6">
    <location>
        <begin position="21"/>
        <end position="40"/>
    </location>
</feature>
<gene>
    <name evidence="8" type="ORF">BU14_0306s0005</name>
</gene>
<dbReference type="PROSITE" id="PS50059">
    <property type="entry name" value="FKBP_PPIASE"/>
    <property type="match status" value="1"/>
</dbReference>
<evidence type="ECO:0000256" key="2">
    <source>
        <dbReference type="ARBA" id="ARBA00013194"/>
    </source>
</evidence>
<evidence type="ECO:0000313" key="9">
    <source>
        <dbReference type="Proteomes" id="UP000218209"/>
    </source>
</evidence>
<sequence>MVAFVPCGGLPALRGAGASATTRSASGLRMTTPAPAGGAKPVSRRQALQLLAAAAAAGGLLTPPAQAADEGMTTTASGLKYKVVKKGTGPTPVAGDLVTIRFKGEYNGVVFDDLFKVEEPYFYRMGSENILKGVAEGVQLMSVGDVYELSIPPALAFGTKGRRASAGKPSIPAGAYVTYTVEMTELPGKQLELLEVTGGTIDDDDAA</sequence>